<evidence type="ECO:0000259" key="1">
    <source>
        <dbReference type="SMART" id="SM01139"/>
    </source>
</evidence>
<dbReference type="PANTHER" id="PTHR45725:SF16">
    <property type="entry name" value="DISHEVELED-ASSOCIATED ACTIVATOR OF MORPHOGENESIS 1"/>
    <property type="match status" value="1"/>
</dbReference>
<dbReference type="PANTHER" id="PTHR45725">
    <property type="entry name" value="FORMIN HOMOLOGY 2 FAMILY MEMBER"/>
    <property type="match status" value="1"/>
</dbReference>
<dbReference type="Proteomes" id="UP001434883">
    <property type="component" value="Unassembled WGS sequence"/>
</dbReference>
<comment type="caution">
    <text evidence="2">The sequence shown here is derived from an EMBL/GenBank/DDBJ whole genome shotgun (WGS) entry which is preliminary data.</text>
</comment>
<dbReference type="EMBL" id="JAHRIN010077427">
    <property type="protein sequence ID" value="MEQ2218712.1"/>
    <property type="molecule type" value="Genomic_DNA"/>
</dbReference>
<proteinExistence type="predicted"/>
<reference evidence="2 3" key="1">
    <citation type="submission" date="2021-06" db="EMBL/GenBank/DDBJ databases">
        <authorList>
            <person name="Palmer J.M."/>
        </authorList>
    </citation>
    <scope>NUCLEOTIDE SEQUENCE [LARGE SCALE GENOMIC DNA]</scope>
    <source>
        <strain evidence="2 3">XC_2019</strain>
        <tissue evidence="2">Muscle</tissue>
    </source>
</reference>
<dbReference type="Pfam" id="PF06367">
    <property type="entry name" value="Drf_FH3"/>
    <property type="match status" value="2"/>
</dbReference>
<feature type="domain" description="Formin FH3" evidence="1">
    <location>
        <begin position="15"/>
        <end position="182"/>
    </location>
</feature>
<dbReference type="InterPro" id="IPR011989">
    <property type="entry name" value="ARM-like"/>
</dbReference>
<protein>
    <recommendedName>
        <fullName evidence="1">Formin FH3 domain-containing protein</fullName>
    </recommendedName>
</protein>
<name>A0ABV0SFH0_9TELE</name>
<sequence>VAVLEILGAVCLVPGGHKKVLEAMLHYQTFASERTRFQNLMTDLDRSTGRNRDDVSLKTTIMSFFNAVLSQGAGEVNKVFVSLIFDRVLPFISIVESDLRPTHVDTKSASQMFDVIRSKLKHTEAYPHLLSALQHCLIIPYNKSRTTLQYWVLLDRIIQQLVLQTDKGEDPDVAPLEDFNIKNIGRM</sequence>
<evidence type="ECO:0000313" key="2">
    <source>
        <dbReference type="EMBL" id="MEQ2218712.1"/>
    </source>
</evidence>
<organism evidence="2 3">
    <name type="scientific">Xenoophorus captivus</name>
    <dbReference type="NCBI Taxonomy" id="1517983"/>
    <lineage>
        <taxon>Eukaryota</taxon>
        <taxon>Metazoa</taxon>
        <taxon>Chordata</taxon>
        <taxon>Craniata</taxon>
        <taxon>Vertebrata</taxon>
        <taxon>Euteleostomi</taxon>
        <taxon>Actinopterygii</taxon>
        <taxon>Neopterygii</taxon>
        <taxon>Teleostei</taxon>
        <taxon>Neoteleostei</taxon>
        <taxon>Acanthomorphata</taxon>
        <taxon>Ovalentaria</taxon>
        <taxon>Atherinomorphae</taxon>
        <taxon>Cyprinodontiformes</taxon>
        <taxon>Goodeidae</taxon>
        <taxon>Xenoophorus</taxon>
    </lineage>
</organism>
<accession>A0ABV0SFH0</accession>
<gene>
    <name evidence="2" type="ORF">XENOCAPTIV_007172</name>
</gene>
<dbReference type="InterPro" id="IPR010472">
    <property type="entry name" value="FH3_dom"/>
</dbReference>
<dbReference type="Gene3D" id="1.25.10.10">
    <property type="entry name" value="Leucine-rich Repeat Variant"/>
    <property type="match status" value="1"/>
</dbReference>
<dbReference type="SMART" id="SM01139">
    <property type="entry name" value="Drf_FH3"/>
    <property type="match status" value="1"/>
</dbReference>
<dbReference type="Gene3D" id="1.10.238.150">
    <property type="entry name" value="Formin, FH3 diaphanous domain"/>
    <property type="match status" value="1"/>
</dbReference>
<dbReference type="SUPFAM" id="SSF48371">
    <property type="entry name" value="ARM repeat"/>
    <property type="match status" value="1"/>
</dbReference>
<feature type="non-terminal residue" evidence="2">
    <location>
        <position position="1"/>
    </location>
</feature>
<dbReference type="InterPro" id="IPR051425">
    <property type="entry name" value="Formin_Homology"/>
</dbReference>
<keyword evidence="3" id="KW-1185">Reference proteome</keyword>
<dbReference type="InterPro" id="IPR016024">
    <property type="entry name" value="ARM-type_fold"/>
</dbReference>
<evidence type="ECO:0000313" key="3">
    <source>
        <dbReference type="Proteomes" id="UP001434883"/>
    </source>
</evidence>